<evidence type="ECO:0000256" key="1">
    <source>
        <dbReference type="SAM" id="MobiDB-lite"/>
    </source>
</evidence>
<sequence>MALRGNNLRHLWQRTMLCMTVSSSVSDSSSLESAARFSSAVNGDLSAAGDGGSGAAAASGGGGGGAAAAAAGTDAGAVAGAGAGAGEDEGAGAVAGAGVGAAGRAAFSSAGLSREAMLMQVLSQ</sequence>
<feature type="compositionally biased region" description="Gly residues" evidence="1">
    <location>
        <begin position="49"/>
        <end position="66"/>
    </location>
</feature>
<comment type="caution">
    <text evidence="2">The sequence shown here is derived from an EMBL/GenBank/DDBJ whole genome shotgun (WGS) entry which is preliminary data.</text>
</comment>
<proteinExistence type="predicted"/>
<evidence type="ECO:0000313" key="2">
    <source>
        <dbReference type="EMBL" id="GAO14178.1"/>
    </source>
</evidence>
<dbReference type="EMBL" id="BBTG02000001">
    <property type="protein sequence ID" value="GAO14178.1"/>
    <property type="molecule type" value="Genomic_DNA"/>
</dbReference>
<reference evidence="3" key="1">
    <citation type="journal article" date="2016" name="Genome Announc.">
        <title>Genome sequence of Ustilaginoidea virens IPU010, a rice pathogenic fungus causing false smut.</title>
        <authorList>
            <person name="Kumagai T."/>
            <person name="Ishii T."/>
            <person name="Terai G."/>
            <person name="Umemura M."/>
            <person name="Machida M."/>
            <person name="Asai K."/>
        </authorList>
    </citation>
    <scope>NUCLEOTIDE SEQUENCE [LARGE SCALE GENOMIC DNA]</scope>
    <source>
        <strain evidence="3">IPU010</strain>
    </source>
</reference>
<protein>
    <submittedName>
        <fullName evidence="2">Uncharacterized protein</fullName>
    </submittedName>
</protein>
<evidence type="ECO:0000313" key="3">
    <source>
        <dbReference type="Proteomes" id="UP000054053"/>
    </source>
</evidence>
<dbReference type="Proteomes" id="UP000054053">
    <property type="component" value="Unassembled WGS sequence"/>
</dbReference>
<organism evidence="2 3">
    <name type="scientific">Ustilaginoidea virens</name>
    <name type="common">Rice false smut fungus</name>
    <name type="synonym">Villosiclava virens</name>
    <dbReference type="NCBI Taxonomy" id="1159556"/>
    <lineage>
        <taxon>Eukaryota</taxon>
        <taxon>Fungi</taxon>
        <taxon>Dikarya</taxon>
        <taxon>Ascomycota</taxon>
        <taxon>Pezizomycotina</taxon>
        <taxon>Sordariomycetes</taxon>
        <taxon>Hypocreomycetidae</taxon>
        <taxon>Hypocreales</taxon>
        <taxon>Clavicipitaceae</taxon>
        <taxon>Ustilaginoidea</taxon>
    </lineage>
</organism>
<name>A0A1B5KTH8_USTVR</name>
<feature type="region of interest" description="Disordered" evidence="1">
    <location>
        <begin position="49"/>
        <end position="69"/>
    </location>
</feature>
<gene>
    <name evidence="2" type="ORF">UVI_02001870</name>
</gene>
<accession>A0A1B5KTH8</accession>
<dbReference type="AlphaFoldDB" id="A0A1B5KTH8"/>